<dbReference type="EMBL" id="OZ034832">
    <property type="protein sequence ID" value="CAL1689148.1"/>
    <property type="molecule type" value="Genomic_DNA"/>
</dbReference>
<sequence>MHSGQPRKVKALTKARYVNTFCGLLCDDAGSHVTVLQTRYGSSLWILRNIRIPIRAGGELPREALEGIERDRSQDRAPRYPAFLRLDNGNTCGLHLRLA</sequence>
<dbReference type="Proteomes" id="UP001497644">
    <property type="component" value="Chromosome 9"/>
</dbReference>
<accession>A0AAV2PB00</accession>
<organism evidence="1 2">
    <name type="scientific">Lasius platythorax</name>
    <dbReference type="NCBI Taxonomy" id="488582"/>
    <lineage>
        <taxon>Eukaryota</taxon>
        <taxon>Metazoa</taxon>
        <taxon>Ecdysozoa</taxon>
        <taxon>Arthropoda</taxon>
        <taxon>Hexapoda</taxon>
        <taxon>Insecta</taxon>
        <taxon>Pterygota</taxon>
        <taxon>Neoptera</taxon>
        <taxon>Endopterygota</taxon>
        <taxon>Hymenoptera</taxon>
        <taxon>Apocrita</taxon>
        <taxon>Aculeata</taxon>
        <taxon>Formicoidea</taxon>
        <taxon>Formicidae</taxon>
        <taxon>Formicinae</taxon>
        <taxon>Lasius</taxon>
        <taxon>Lasius</taxon>
    </lineage>
</organism>
<protein>
    <submittedName>
        <fullName evidence="1">Uncharacterized protein</fullName>
    </submittedName>
</protein>
<proteinExistence type="predicted"/>
<evidence type="ECO:0000313" key="2">
    <source>
        <dbReference type="Proteomes" id="UP001497644"/>
    </source>
</evidence>
<evidence type="ECO:0000313" key="1">
    <source>
        <dbReference type="EMBL" id="CAL1689148.1"/>
    </source>
</evidence>
<gene>
    <name evidence="1" type="ORF">LPLAT_LOCUS14132</name>
</gene>
<reference evidence="1" key="1">
    <citation type="submission" date="2024-04" db="EMBL/GenBank/DDBJ databases">
        <authorList>
            <consortium name="Molecular Ecology Group"/>
        </authorList>
    </citation>
    <scope>NUCLEOTIDE SEQUENCE</scope>
</reference>
<name>A0AAV2PB00_9HYME</name>
<dbReference type="AlphaFoldDB" id="A0AAV2PB00"/>
<keyword evidence="2" id="KW-1185">Reference proteome</keyword>